<dbReference type="Pfam" id="PF00350">
    <property type="entry name" value="Dynamin_N"/>
    <property type="match status" value="1"/>
</dbReference>
<dbReference type="EMBL" id="CAJOBA010063625">
    <property type="protein sequence ID" value="CAF4346491.1"/>
    <property type="molecule type" value="Genomic_DNA"/>
</dbReference>
<accession>A0A816D4Y0</accession>
<dbReference type="GO" id="GO:0005737">
    <property type="term" value="C:cytoplasm"/>
    <property type="evidence" value="ECO:0007669"/>
    <property type="project" value="TreeGrafter"/>
</dbReference>
<protein>
    <recommendedName>
        <fullName evidence="1">Dynamin-type G domain-containing protein</fullName>
    </recommendedName>
</protein>
<sequence length="255" mass="29064">HVTRLTKQIADDGVNVRSDPIYLTVYKHDIPDLTLIDLPGITRNPLQGQSTNIHTQILNSIRKYIEPKTAIVLHVIPASVDFSASESMKEAKIFDPHCRRQLIAASKIDKFDKGISDKLQGTGPDSMELALGCVAVLNRSQDEIDQRISFDEMKCREKQFFINHPEAFQNLPPDIIDGLKQRIRLKKHELKQLPPSVTSELECWTKFNELINKFRESIQQRVNGNYENETMKMIMTKSANEIFDSDDKSSEISIG</sequence>
<dbReference type="SUPFAM" id="SSF52540">
    <property type="entry name" value="P-loop containing nucleoside triphosphate hydrolases"/>
    <property type="match status" value="1"/>
</dbReference>
<dbReference type="OrthoDB" id="10055517at2759"/>
<evidence type="ECO:0000313" key="6">
    <source>
        <dbReference type="Proteomes" id="UP000663829"/>
    </source>
</evidence>
<dbReference type="GO" id="GO:0005525">
    <property type="term" value="F:GTP binding"/>
    <property type="evidence" value="ECO:0007669"/>
    <property type="project" value="InterPro"/>
</dbReference>
<dbReference type="GO" id="GO:0016020">
    <property type="term" value="C:membrane"/>
    <property type="evidence" value="ECO:0007669"/>
    <property type="project" value="TreeGrafter"/>
</dbReference>
<dbReference type="PANTHER" id="PTHR11566:SF173">
    <property type="entry name" value="DYNAMIN-RELATED PROTEIN 4C"/>
    <property type="match status" value="1"/>
</dbReference>
<feature type="domain" description="Dynamin-type G" evidence="1">
    <location>
        <begin position="1"/>
        <end position="198"/>
    </location>
</feature>
<dbReference type="InterPro" id="IPR027417">
    <property type="entry name" value="P-loop_NTPase"/>
</dbReference>
<comment type="caution">
    <text evidence="3">The sequence shown here is derived from an EMBL/GenBank/DDBJ whole genome shotgun (WGS) entry which is preliminary data.</text>
</comment>
<name>A0A816D4Y0_9BILA</name>
<dbReference type="InterPro" id="IPR045063">
    <property type="entry name" value="Dynamin_N"/>
</dbReference>
<dbReference type="GO" id="GO:0003924">
    <property type="term" value="F:GTPase activity"/>
    <property type="evidence" value="ECO:0007669"/>
    <property type="project" value="InterPro"/>
</dbReference>
<dbReference type="GO" id="GO:0008017">
    <property type="term" value="F:microtubule binding"/>
    <property type="evidence" value="ECO:0007669"/>
    <property type="project" value="TreeGrafter"/>
</dbReference>
<reference evidence="3" key="1">
    <citation type="submission" date="2021-02" db="EMBL/GenBank/DDBJ databases">
        <authorList>
            <person name="Nowell W R."/>
        </authorList>
    </citation>
    <scope>NUCLEOTIDE SEQUENCE</scope>
</reference>
<dbReference type="PROSITE" id="PS51718">
    <property type="entry name" value="G_DYNAMIN_2"/>
    <property type="match status" value="1"/>
</dbReference>
<dbReference type="InterPro" id="IPR030381">
    <property type="entry name" value="G_DYNAMIN_dom"/>
</dbReference>
<dbReference type="AlphaFoldDB" id="A0A816D4Y0"/>
<feature type="non-terminal residue" evidence="3">
    <location>
        <position position="1"/>
    </location>
</feature>
<dbReference type="Proteomes" id="UP000681722">
    <property type="component" value="Unassembled WGS sequence"/>
</dbReference>
<dbReference type="PANTHER" id="PTHR11566">
    <property type="entry name" value="DYNAMIN"/>
    <property type="match status" value="1"/>
</dbReference>
<dbReference type="InterPro" id="IPR022812">
    <property type="entry name" value="Dynamin"/>
</dbReference>
<keyword evidence="6" id="KW-1185">Reference proteome</keyword>
<evidence type="ECO:0000313" key="5">
    <source>
        <dbReference type="EMBL" id="CAF4530070.1"/>
    </source>
</evidence>
<proteinExistence type="predicted"/>
<evidence type="ECO:0000259" key="1">
    <source>
        <dbReference type="PROSITE" id="PS51718"/>
    </source>
</evidence>
<dbReference type="Gene3D" id="3.40.50.300">
    <property type="entry name" value="P-loop containing nucleotide triphosphate hydrolases"/>
    <property type="match status" value="1"/>
</dbReference>
<organism evidence="3 6">
    <name type="scientific">Didymodactylos carnosus</name>
    <dbReference type="NCBI Taxonomy" id="1234261"/>
    <lineage>
        <taxon>Eukaryota</taxon>
        <taxon>Metazoa</taxon>
        <taxon>Spiralia</taxon>
        <taxon>Gnathifera</taxon>
        <taxon>Rotifera</taxon>
        <taxon>Eurotatoria</taxon>
        <taxon>Bdelloidea</taxon>
        <taxon>Philodinida</taxon>
        <taxon>Philodinidae</taxon>
        <taxon>Didymodactylos</taxon>
    </lineage>
</organism>
<dbReference type="InterPro" id="IPR001401">
    <property type="entry name" value="Dynamin_GTPase"/>
</dbReference>
<evidence type="ECO:0000313" key="4">
    <source>
        <dbReference type="EMBL" id="CAF4346491.1"/>
    </source>
</evidence>
<dbReference type="Proteomes" id="UP000682733">
    <property type="component" value="Unassembled WGS sequence"/>
</dbReference>
<dbReference type="EMBL" id="CAJOBC010111494">
    <property type="protein sequence ID" value="CAF4530070.1"/>
    <property type="molecule type" value="Genomic_DNA"/>
</dbReference>
<dbReference type="EMBL" id="CAJNOK010041093">
    <property type="protein sequence ID" value="CAF1555613.1"/>
    <property type="molecule type" value="Genomic_DNA"/>
</dbReference>
<dbReference type="Proteomes" id="UP000663829">
    <property type="component" value="Unassembled WGS sequence"/>
</dbReference>
<evidence type="ECO:0000313" key="3">
    <source>
        <dbReference type="EMBL" id="CAF1631046.1"/>
    </source>
</evidence>
<dbReference type="EMBL" id="CAJNOQ010043638">
    <property type="protein sequence ID" value="CAF1631046.1"/>
    <property type="molecule type" value="Genomic_DNA"/>
</dbReference>
<dbReference type="PRINTS" id="PR00195">
    <property type="entry name" value="DYNAMIN"/>
</dbReference>
<feature type="non-terminal residue" evidence="3">
    <location>
        <position position="255"/>
    </location>
</feature>
<gene>
    <name evidence="3" type="ORF">GPM918_LOCUS44346</name>
    <name evidence="2" type="ORF">OVA965_LOCUS39530</name>
    <name evidence="5" type="ORF">SRO942_LOCUS46154</name>
    <name evidence="4" type="ORF">TMI583_LOCUS40848</name>
</gene>
<dbReference type="GO" id="GO:0005874">
    <property type="term" value="C:microtubule"/>
    <property type="evidence" value="ECO:0007669"/>
    <property type="project" value="TreeGrafter"/>
</dbReference>
<evidence type="ECO:0000313" key="2">
    <source>
        <dbReference type="EMBL" id="CAF1555613.1"/>
    </source>
</evidence>
<dbReference type="SMART" id="SM00053">
    <property type="entry name" value="DYNc"/>
    <property type="match status" value="1"/>
</dbReference>
<dbReference type="Proteomes" id="UP000677228">
    <property type="component" value="Unassembled WGS sequence"/>
</dbReference>